<evidence type="ECO:0000259" key="5">
    <source>
        <dbReference type="Pfam" id="PF04542"/>
    </source>
</evidence>
<sequence>MTEASDEDRFHAEAIRACAAGDRAALRRLYEHEASRMLGIAIRILRRRDLAEEAVQDAFLQVWRKADGFDAARGNGRAWLYAIVRNRALNILRDGRREDLLPDPVGGEIATTRRTRKRSSPICPTQAGCGGASRASNPSAAPGLSSPIPTASATARSPRALPFRSEPPSPGSAGPS</sequence>
<evidence type="ECO:0000256" key="4">
    <source>
        <dbReference type="SAM" id="MobiDB-lite"/>
    </source>
</evidence>
<dbReference type="Gene3D" id="1.10.1740.10">
    <property type="match status" value="1"/>
</dbReference>
<gene>
    <name evidence="6" type="primary">sigK_1</name>
    <name evidence="6" type="ORF">A6302_00925</name>
</gene>
<proteinExistence type="predicted"/>
<name>A0A1E3H637_9HYPH</name>
<dbReference type="SUPFAM" id="SSF88946">
    <property type="entry name" value="Sigma2 domain of RNA polymerase sigma factors"/>
    <property type="match status" value="1"/>
</dbReference>
<reference evidence="6 7" key="1">
    <citation type="submission" date="2016-07" db="EMBL/GenBank/DDBJ databases">
        <title>Draft Genome Sequence of Methylobrevis pamukkalensis PK2.</title>
        <authorList>
            <person name="Vasilenko O.V."/>
            <person name="Doronina N.V."/>
            <person name="Shmareva M.N."/>
            <person name="Tarlachkov S.V."/>
            <person name="Mustakhimov I."/>
            <person name="Trotsenko Y.A."/>
        </authorList>
    </citation>
    <scope>NUCLEOTIDE SEQUENCE [LARGE SCALE GENOMIC DNA]</scope>
    <source>
        <strain evidence="6 7">PK2</strain>
    </source>
</reference>
<dbReference type="AlphaFoldDB" id="A0A1E3H637"/>
<evidence type="ECO:0000256" key="3">
    <source>
        <dbReference type="ARBA" id="ARBA00023163"/>
    </source>
</evidence>
<accession>A0A1E3H637</accession>
<feature type="region of interest" description="Disordered" evidence="4">
    <location>
        <begin position="105"/>
        <end position="176"/>
    </location>
</feature>
<dbReference type="PANTHER" id="PTHR43133:SF62">
    <property type="entry name" value="RNA POLYMERASE SIGMA FACTOR SIGZ"/>
    <property type="match status" value="1"/>
</dbReference>
<dbReference type="InterPro" id="IPR039425">
    <property type="entry name" value="RNA_pol_sigma-70-like"/>
</dbReference>
<protein>
    <submittedName>
        <fullName evidence="6">ECF RNA polymerase sigma factor SigK</fullName>
    </submittedName>
</protein>
<evidence type="ECO:0000256" key="2">
    <source>
        <dbReference type="ARBA" id="ARBA00023082"/>
    </source>
</evidence>
<dbReference type="GO" id="GO:0006352">
    <property type="term" value="P:DNA-templated transcription initiation"/>
    <property type="evidence" value="ECO:0007669"/>
    <property type="project" value="InterPro"/>
</dbReference>
<dbReference type="GO" id="GO:0016987">
    <property type="term" value="F:sigma factor activity"/>
    <property type="evidence" value="ECO:0007669"/>
    <property type="project" value="UniProtKB-KW"/>
</dbReference>
<keyword evidence="1" id="KW-0805">Transcription regulation</keyword>
<dbReference type="PANTHER" id="PTHR43133">
    <property type="entry name" value="RNA POLYMERASE ECF-TYPE SIGMA FACTO"/>
    <property type="match status" value="1"/>
</dbReference>
<keyword evidence="2" id="KW-0731">Sigma factor</keyword>
<feature type="domain" description="RNA polymerase sigma-70 region 2" evidence="5">
    <location>
        <begin position="29"/>
        <end position="97"/>
    </location>
</feature>
<organism evidence="6 7">
    <name type="scientific">Methylobrevis pamukkalensis</name>
    <dbReference type="NCBI Taxonomy" id="1439726"/>
    <lineage>
        <taxon>Bacteria</taxon>
        <taxon>Pseudomonadati</taxon>
        <taxon>Pseudomonadota</taxon>
        <taxon>Alphaproteobacteria</taxon>
        <taxon>Hyphomicrobiales</taxon>
        <taxon>Pleomorphomonadaceae</taxon>
        <taxon>Methylobrevis</taxon>
    </lineage>
</organism>
<dbReference type="InterPro" id="IPR013325">
    <property type="entry name" value="RNA_pol_sigma_r2"/>
</dbReference>
<dbReference type="Proteomes" id="UP000094622">
    <property type="component" value="Unassembled WGS sequence"/>
</dbReference>
<dbReference type="EMBL" id="MCRJ01000014">
    <property type="protein sequence ID" value="ODN71782.1"/>
    <property type="molecule type" value="Genomic_DNA"/>
</dbReference>
<dbReference type="Pfam" id="PF04542">
    <property type="entry name" value="Sigma70_r2"/>
    <property type="match status" value="1"/>
</dbReference>
<dbReference type="InterPro" id="IPR007627">
    <property type="entry name" value="RNA_pol_sigma70_r2"/>
</dbReference>
<evidence type="ECO:0000313" key="6">
    <source>
        <dbReference type="EMBL" id="ODN71782.1"/>
    </source>
</evidence>
<evidence type="ECO:0000256" key="1">
    <source>
        <dbReference type="ARBA" id="ARBA00023015"/>
    </source>
</evidence>
<keyword evidence="7" id="KW-1185">Reference proteome</keyword>
<evidence type="ECO:0000313" key="7">
    <source>
        <dbReference type="Proteomes" id="UP000094622"/>
    </source>
</evidence>
<comment type="caution">
    <text evidence="6">The sequence shown here is derived from an EMBL/GenBank/DDBJ whole genome shotgun (WGS) entry which is preliminary data.</text>
</comment>
<keyword evidence="3" id="KW-0804">Transcription</keyword>